<name>A0A0S6VYW0_9BACT</name>
<dbReference type="GO" id="GO:0005975">
    <property type="term" value="P:carbohydrate metabolic process"/>
    <property type="evidence" value="ECO:0007669"/>
    <property type="project" value="InterPro"/>
</dbReference>
<evidence type="ECO:0000259" key="1">
    <source>
        <dbReference type="Pfam" id="PF07944"/>
    </source>
</evidence>
<protein>
    <recommendedName>
        <fullName evidence="6">Glycoside hydrolase family 127 protein</fullName>
    </recommendedName>
</protein>
<dbReference type="InterPro" id="IPR008928">
    <property type="entry name" value="6-hairpin_glycosidase_sf"/>
</dbReference>
<dbReference type="EMBL" id="DF820456">
    <property type="protein sequence ID" value="GAK50771.1"/>
    <property type="molecule type" value="Genomic_DNA"/>
</dbReference>
<dbReference type="InterPro" id="IPR049049">
    <property type="entry name" value="Beta-AFase-like_GH127_C"/>
</dbReference>
<dbReference type="PANTHER" id="PTHR43465">
    <property type="entry name" value="DUF1680 DOMAIN PROTEIN (AFU_ORTHOLOGUE AFUA_1G08910)"/>
    <property type="match status" value="1"/>
</dbReference>
<dbReference type="Pfam" id="PF07944">
    <property type="entry name" value="Beta-AFase-like_GH127_cat"/>
    <property type="match status" value="1"/>
</dbReference>
<dbReference type="InterPro" id="IPR049046">
    <property type="entry name" value="Beta-AFase-like_GH127_middle"/>
</dbReference>
<feature type="domain" description="Non-reducing end beta-L-arabinofuranosidase-like GH127 middle" evidence="2">
    <location>
        <begin position="438"/>
        <end position="535"/>
    </location>
</feature>
<dbReference type="SUPFAM" id="SSF48208">
    <property type="entry name" value="Six-hairpin glycosidases"/>
    <property type="match status" value="1"/>
</dbReference>
<proteinExistence type="predicted"/>
<evidence type="ECO:0000313" key="5">
    <source>
        <dbReference type="Proteomes" id="UP000030700"/>
    </source>
</evidence>
<keyword evidence="5" id="KW-1185">Reference proteome</keyword>
<evidence type="ECO:0000259" key="2">
    <source>
        <dbReference type="Pfam" id="PF20736"/>
    </source>
</evidence>
<dbReference type="PANTHER" id="PTHR43465:SF2">
    <property type="entry name" value="DUF1680 DOMAIN PROTEIN (AFU_ORTHOLOGUE AFUA_1G08910)"/>
    <property type="match status" value="1"/>
</dbReference>
<dbReference type="STRING" id="1499966.U14_02012"/>
<organism evidence="4">
    <name type="scientific">Candidatus Moduliflexus flocculans</name>
    <dbReference type="NCBI Taxonomy" id="1499966"/>
    <lineage>
        <taxon>Bacteria</taxon>
        <taxon>Candidatus Moduliflexota</taxon>
        <taxon>Candidatus Moduliflexia</taxon>
        <taxon>Candidatus Moduliflexales</taxon>
        <taxon>Candidatus Moduliflexaceae</taxon>
    </lineage>
</organism>
<feature type="domain" description="Non-reducing end beta-L-arabinofuranosidase-like GH127 C-terminal" evidence="3">
    <location>
        <begin position="537"/>
        <end position="649"/>
    </location>
</feature>
<sequence length="653" mass="74116">MSQPSKATAVPLKNVKITDAFWSRYIRLVNEVVLPYQWEVLNDRIPDAEPSHAVKNFRIAAGDEKGEFYGFVFQDTDIAKWLETVAYSLTISPNPELERTADEMIDLIARAQQPDGYLNTYFIIKAPERRWTNLREEHELYTAGHFIEAAVAYFQATGKRKLLDVLCRFVDLIEATFGTEPGKLRGYPGHQEIELALVKLYRATGEERYLRLSQYFLNERGREPFYFDLEYEKRGKTEHWPGHKDLGRTYAQTHLPVREQTTAVGHAVRAVYMYSAMADVARETNDQSMFDACKRLWQNMTTRQMYITGGIGSTSHGEAFTFDYDLPNDTMYTETCASVGLMMFAQRMLLMEEDRRYADVMEQALYNNLLSGMSQDGTRYFYVNPLEVWPEASAKSPIKKHVKPVRQKWYVCACCPPNLARLLTSLGQYMYTVRGDALFVHLYIGGEATVNVAGHSIGITQQTNYPWNGNVKLSLKMEQACQATIGLRIPGWCRTATLAVNGENIALDGSVMPQGYAKVTRTWQDGDMIELNFDMPVEIMQAHPHVRANVGKVAIMRGPVVYCIEEVENGSNLSAICLSQKAKLTATFDENLFGGAVIITGEAKRLDETDWDDVLYRPVSTQFKPITLTAIPYGLWGNRASGEMAVWLRAFNE</sequence>
<gene>
    <name evidence="4" type="ORF">U14_02012</name>
</gene>
<evidence type="ECO:0008006" key="6">
    <source>
        <dbReference type="Google" id="ProtNLM"/>
    </source>
</evidence>
<dbReference type="InterPro" id="IPR012878">
    <property type="entry name" value="Beta-AFase-like_GH127_cat"/>
</dbReference>
<dbReference type="HOGENOM" id="CLU_013148_1_0_0"/>
<accession>A0A0S6VYW0</accession>
<dbReference type="InterPro" id="IPR049174">
    <property type="entry name" value="Beta-AFase-like"/>
</dbReference>
<dbReference type="Pfam" id="PF20736">
    <property type="entry name" value="Glyco_hydro127M"/>
    <property type="match status" value="1"/>
</dbReference>
<evidence type="ECO:0000259" key="3">
    <source>
        <dbReference type="Pfam" id="PF20737"/>
    </source>
</evidence>
<dbReference type="Proteomes" id="UP000030700">
    <property type="component" value="Unassembled WGS sequence"/>
</dbReference>
<feature type="domain" description="Non-reducing end beta-L-arabinofuranosidase-like GH127 catalytic" evidence="1">
    <location>
        <begin position="14"/>
        <end position="427"/>
    </location>
</feature>
<dbReference type="AlphaFoldDB" id="A0A0S6VYW0"/>
<dbReference type="Pfam" id="PF20737">
    <property type="entry name" value="Glyco_hydro127C"/>
    <property type="match status" value="1"/>
</dbReference>
<evidence type="ECO:0000313" key="4">
    <source>
        <dbReference type="EMBL" id="GAK50771.1"/>
    </source>
</evidence>
<reference evidence="4" key="1">
    <citation type="journal article" date="2015" name="PeerJ">
        <title>First genomic representation of candidate bacterial phylum KSB3 points to enhanced environmental sensing as a trigger of wastewater bulking.</title>
        <authorList>
            <person name="Sekiguchi Y."/>
            <person name="Ohashi A."/>
            <person name="Parks D.H."/>
            <person name="Yamauchi T."/>
            <person name="Tyson G.W."/>
            <person name="Hugenholtz P."/>
        </authorList>
    </citation>
    <scope>NUCLEOTIDE SEQUENCE [LARGE SCALE GENOMIC DNA]</scope>
</reference>